<evidence type="ECO:0000256" key="2">
    <source>
        <dbReference type="PROSITE-ProRule" id="PRU00504"/>
    </source>
</evidence>
<dbReference type="InterPro" id="IPR050952">
    <property type="entry name" value="TRIM-NHL_E3_ligases"/>
</dbReference>
<dbReference type="PROSITE" id="PS51125">
    <property type="entry name" value="NHL"/>
    <property type="match status" value="1"/>
</dbReference>
<organism evidence="5 6">
    <name type="scientific">Adineta ricciae</name>
    <name type="common">Rotifer</name>
    <dbReference type="NCBI Taxonomy" id="249248"/>
    <lineage>
        <taxon>Eukaryota</taxon>
        <taxon>Metazoa</taxon>
        <taxon>Spiralia</taxon>
        <taxon>Gnathifera</taxon>
        <taxon>Rotifera</taxon>
        <taxon>Eurotatoria</taxon>
        <taxon>Bdelloidea</taxon>
        <taxon>Adinetida</taxon>
        <taxon>Adinetidae</taxon>
        <taxon>Adineta</taxon>
    </lineage>
</organism>
<accession>A0A815CDS3</accession>
<keyword evidence="1" id="KW-0677">Repeat</keyword>
<comment type="caution">
    <text evidence="5">The sequence shown here is derived from an EMBL/GenBank/DDBJ whole genome shotgun (WGS) entry which is preliminary data.</text>
</comment>
<gene>
    <name evidence="5" type="ORF">XAT740_LOCUS27887</name>
</gene>
<dbReference type="InterPro" id="IPR001258">
    <property type="entry name" value="NHL_repeat"/>
</dbReference>
<dbReference type="EMBL" id="CAJNOR010002352">
    <property type="protein sequence ID" value="CAF1282343.1"/>
    <property type="molecule type" value="Genomic_DNA"/>
</dbReference>
<evidence type="ECO:0000313" key="6">
    <source>
        <dbReference type="Proteomes" id="UP000663828"/>
    </source>
</evidence>
<dbReference type="CDD" id="cd05819">
    <property type="entry name" value="NHL"/>
    <property type="match status" value="1"/>
</dbReference>
<dbReference type="Pfam" id="PF01436">
    <property type="entry name" value="NHL"/>
    <property type="match status" value="1"/>
</dbReference>
<evidence type="ECO:0000256" key="1">
    <source>
        <dbReference type="ARBA" id="ARBA00022737"/>
    </source>
</evidence>
<evidence type="ECO:0000313" key="5">
    <source>
        <dbReference type="EMBL" id="CAF1282343.1"/>
    </source>
</evidence>
<feature type="transmembrane region" description="Helical" evidence="4">
    <location>
        <begin position="42"/>
        <end position="63"/>
    </location>
</feature>
<keyword evidence="6" id="KW-1185">Reference proteome</keyword>
<dbReference type="GO" id="GO:0008270">
    <property type="term" value="F:zinc ion binding"/>
    <property type="evidence" value="ECO:0007669"/>
    <property type="project" value="UniProtKB-KW"/>
</dbReference>
<dbReference type="PANTHER" id="PTHR24104">
    <property type="entry name" value="E3 UBIQUITIN-PROTEIN LIGASE NHLRC1-RELATED"/>
    <property type="match status" value="1"/>
</dbReference>
<dbReference type="Gene3D" id="2.120.10.30">
    <property type="entry name" value="TolB, C-terminal domain"/>
    <property type="match status" value="1"/>
</dbReference>
<dbReference type="Proteomes" id="UP000663828">
    <property type="component" value="Unassembled WGS sequence"/>
</dbReference>
<keyword evidence="4" id="KW-0812">Transmembrane</keyword>
<dbReference type="SUPFAM" id="SSF63829">
    <property type="entry name" value="Calcium-dependent phosphotriesterase"/>
    <property type="match status" value="1"/>
</dbReference>
<evidence type="ECO:0000256" key="4">
    <source>
        <dbReference type="SAM" id="Phobius"/>
    </source>
</evidence>
<feature type="repeat" description="NHL" evidence="2">
    <location>
        <begin position="385"/>
        <end position="421"/>
    </location>
</feature>
<keyword evidence="4" id="KW-0472">Membrane</keyword>
<dbReference type="PANTHER" id="PTHR24104:SF25">
    <property type="entry name" value="PROTEIN LIN-41"/>
    <property type="match status" value="1"/>
</dbReference>
<feature type="compositionally biased region" description="Low complexity" evidence="3">
    <location>
        <begin position="90"/>
        <end position="114"/>
    </location>
</feature>
<dbReference type="InterPro" id="IPR011042">
    <property type="entry name" value="6-blade_b-propeller_TolB-like"/>
</dbReference>
<evidence type="ECO:0000256" key="3">
    <source>
        <dbReference type="SAM" id="MobiDB-lite"/>
    </source>
</evidence>
<keyword evidence="4" id="KW-1133">Transmembrane helix</keyword>
<dbReference type="AlphaFoldDB" id="A0A815CDS3"/>
<name>A0A815CDS3_ADIRI</name>
<feature type="region of interest" description="Disordered" evidence="3">
    <location>
        <begin position="87"/>
        <end position="115"/>
    </location>
</feature>
<sequence>MNRNKIGVSQFQASNNDVIQTSNNKLRTLCQQYLNGKFLRNLCIATVVILLMAATIICTPIFVKKLKGIEVATLATITSTMTTVMKGELTTPPSTSISSSTTTTRKTTQSITKTATKEDVIRRRWTQNGTTVAGENGQGNRLNQLNNPSRIRIDADDDQIMYILDRNNHRVVRWKQGEQEGEVVAGGNGIGSQLHQLNLPTDLIVEKSSDSLLICDYKNERVMRWFIGNKTNVRQQIILSNFDCSSLAMDVDGNMYVSDRRKREVKQWRKGDTNGTVIANGHGLGDQSNGRFPLIPIFVDGNHSVYVVDNYNHRILKWTKETKQAIVVAGGHGRGDSLTQLAAPGELYVDHHSSIYLADEWNYRIVRWLNGAKQGSVIAGGNRQGRAPNQLNSPSSVAFDRQGNLYVADSGNHRIQRFDVINN</sequence>
<proteinExistence type="predicted"/>
<dbReference type="Gene3D" id="2.40.10.500">
    <property type="match status" value="2"/>
</dbReference>
<reference evidence="5" key="1">
    <citation type="submission" date="2021-02" db="EMBL/GenBank/DDBJ databases">
        <authorList>
            <person name="Nowell W R."/>
        </authorList>
    </citation>
    <scope>NUCLEOTIDE SEQUENCE</scope>
</reference>
<protein>
    <submittedName>
        <fullName evidence="5">Uncharacterized protein</fullName>
    </submittedName>
</protein>